<evidence type="ECO:0000256" key="5">
    <source>
        <dbReference type="ARBA" id="ARBA00022975"/>
    </source>
</evidence>
<sequence>MADCELVVHNVQHPDGTPCDLLLAGERILAVQPHEPNRSWECSVFPGNGALLWPSCLDSHVHLREPGFEHKETIATGLQAAAAGGFGQVMAMANTDPVNDTPGTTRFLLDAAQKSHPQGPALLPVGAATKGLQGQELAPLAELAEAGCVAFSNDGNPVSNTELFRRAVEYAADWRCRVIDHCEDPHLAPGAGINEGRMSSRLGLKGQPTVAESLHVARDILLASYLDLPIHLAHISCRESVELIAQAKQKGVPITAETCPQYVLWDEGLLEGFNTLAKVNPPLRTPDDVQAMRQAVRQGVIDCLVTDHAPHAGHEKDVPFMAAPNGISGLETALSLTWGLVAQNELDAADWIRLWSQAPAEVFGLPAPSALTAGAPADFLLFDPHRQWDVSPRSLASLGKNTPCLGASLTGRVSAHFLGGRCIYDGNAPLAGSH</sequence>
<dbReference type="KEGG" id="drt:Dret_2241"/>
<comment type="similarity">
    <text evidence="2 6">Belongs to the metallo-dependent hydrolases superfamily. DHOase family. Class I DHOase subfamily.</text>
</comment>
<dbReference type="HOGENOM" id="CLU_015572_1_0_7"/>
<dbReference type="GO" id="GO:0044205">
    <property type="term" value="P:'de novo' UMP biosynthetic process"/>
    <property type="evidence" value="ECO:0007669"/>
    <property type="project" value="UniProtKB-UniRule"/>
</dbReference>
<dbReference type="Gene3D" id="2.30.40.10">
    <property type="entry name" value="Urease, subunit C, domain 1"/>
    <property type="match status" value="1"/>
</dbReference>
<evidence type="ECO:0000256" key="4">
    <source>
        <dbReference type="ARBA" id="ARBA00022801"/>
    </source>
</evidence>
<comment type="caution">
    <text evidence="6">Lacks conserved residue(s) required for the propagation of feature annotation.</text>
</comment>
<keyword evidence="6" id="KW-0862">Zinc</keyword>
<feature type="binding site" evidence="6">
    <location>
        <begin position="62"/>
        <end position="64"/>
    </location>
    <ligand>
        <name>substrate</name>
    </ligand>
</feature>
<feature type="binding site" evidence="6">
    <location>
        <position position="311"/>
    </location>
    <ligand>
        <name>substrate</name>
    </ligand>
</feature>
<evidence type="ECO:0000256" key="3">
    <source>
        <dbReference type="ARBA" id="ARBA00022723"/>
    </source>
</evidence>
<evidence type="ECO:0000313" key="8">
    <source>
        <dbReference type="EMBL" id="ACV69525.1"/>
    </source>
</evidence>
<feature type="active site" evidence="6">
    <location>
        <position position="307"/>
    </location>
</feature>
<evidence type="ECO:0000256" key="6">
    <source>
        <dbReference type="HAMAP-Rule" id="MF_00220"/>
    </source>
</evidence>
<dbReference type="RefSeq" id="WP_015752666.1">
    <property type="nucleotide sequence ID" value="NC_013223.1"/>
</dbReference>
<dbReference type="GO" id="GO:0008270">
    <property type="term" value="F:zinc ion binding"/>
    <property type="evidence" value="ECO:0007669"/>
    <property type="project" value="UniProtKB-UniRule"/>
</dbReference>
<feature type="binding site" evidence="6">
    <location>
        <position position="94"/>
    </location>
    <ligand>
        <name>substrate</name>
    </ligand>
</feature>
<feature type="binding site" evidence="6">
    <location>
        <position position="60"/>
    </location>
    <ligand>
        <name>Zn(2+)</name>
        <dbReference type="ChEBI" id="CHEBI:29105"/>
        <label>1</label>
    </ligand>
</feature>
<dbReference type="EMBL" id="CP001734">
    <property type="protein sequence ID" value="ACV69525.1"/>
    <property type="molecule type" value="Genomic_DNA"/>
</dbReference>
<feature type="binding site" evidence="6">
    <location>
        <position position="234"/>
    </location>
    <ligand>
        <name>Zn(2+)</name>
        <dbReference type="ChEBI" id="CHEBI:29105"/>
        <label>2</label>
    </ligand>
</feature>
<comment type="catalytic activity">
    <reaction evidence="6">
        <text>(S)-dihydroorotate + H2O = N-carbamoyl-L-aspartate + H(+)</text>
        <dbReference type="Rhea" id="RHEA:24296"/>
        <dbReference type="ChEBI" id="CHEBI:15377"/>
        <dbReference type="ChEBI" id="CHEBI:15378"/>
        <dbReference type="ChEBI" id="CHEBI:30864"/>
        <dbReference type="ChEBI" id="CHEBI:32814"/>
        <dbReference type="EC" id="3.5.2.3"/>
    </reaction>
</comment>
<feature type="binding site" evidence="6">
    <location>
        <position position="154"/>
    </location>
    <ligand>
        <name>Zn(2+)</name>
        <dbReference type="ChEBI" id="CHEBI:29105"/>
        <label>1</label>
    </ligand>
</feature>
<dbReference type="GO" id="GO:0005737">
    <property type="term" value="C:cytoplasm"/>
    <property type="evidence" value="ECO:0007669"/>
    <property type="project" value="TreeGrafter"/>
</dbReference>
<dbReference type="Gene3D" id="3.20.20.140">
    <property type="entry name" value="Metal-dependent hydrolases"/>
    <property type="match status" value="1"/>
</dbReference>
<dbReference type="PROSITE" id="PS00483">
    <property type="entry name" value="DIHYDROOROTASE_2"/>
    <property type="match status" value="1"/>
</dbReference>
<comment type="cofactor">
    <cofactor evidence="6">
        <name>Zn(2+)</name>
        <dbReference type="ChEBI" id="CHEBI:29105"/>
    </cofactor>
    <text evidence="6">Binds 2 Zn(2+) ions per subunit.</text>
</comment>
<proteinExistence type="inferred from homology"/>
<organism evidence="8 9">
    <name type="scientific">Desulfohalobium retbaense (strain ATCC 49708 / DSM 5692 / JCM 16813 / HR100)</name>
    <dbReference type="NCBI Taxonomy" id="485915"/>
    <lineage>
        <taxon>Bacteria</taxon>
        <taxon>Pseudomonadati</taxon>
        <taxon>Thermodesulfobacteriota</taxon>
        <taxon>Desulfovibrionia</taxon>
        <taxon>Desulfovibrionales</taxon>
        <taxon>Desulfohalobiaceae</taxon>
        <taxon>Desulfohalobium</taxon>
    </lineage>
</organism>
<evidence type="ECO:0000256" key="1">
    <source>
        <dbReference type="ARBA" id="ARBA00002368"/>
    </source>
</evidence>
<protein>
    <recommendedName>
        <fullName evidence="6">Dihydroorotase</fullName>
        <shortName evidence="6">DHOase</shortName>
        <ecNumber evidence="6">3.5.2.3</ecNumber>
    </recommendedName>
</protein>
<dbReference type="InterPro" id="IPR011059">
    <property type="entry name" value="Metal-dep_hydrolase_composite"/>
</dbReference>
<name>C8X528_DESRD</name>
<gene>
    <name evidence="6" type="primary">pyrC</name>
    <name evidence="8" type="ordered locus">Dret_2241</name>
</gene>
<dbReference type="InterPro" id="IPR032466">
    <property type="entry name" value="Metal_Hydrolase"/>
</dbReference>
<evidence type="ECO:0000256" key="2">
    <source>
        <dbReference type="ARBA" id="ARBA00010286"/>
    </source>
</evidence>
<dbReference type="PANTHER" id="PTHR43668">
    <property type="entry name" value="ALLANTOINASE"/>
    <property type="match status" value="1"/>
</dbReference>
<feature type="binding site" evidence="6">
    <location>
        <position position="154"/>
    </location>
    <ligand>
        <name>Zn(2+)</name>
        <dbReference type="ChEBI" id="CHEBI:29105"/>
        <label>2</label>
    </ligand>
</feature>
<reference evidence="8 9" key="2">
    <citation type="journal article" date="2010" name="Stand. Genomic Sci.">
        <title>Complete genome sequence of Desulfohalobium retbaense type strain (HR(100)).</title>
        <authorList>
            <person name="Spring S."/>
            <person name="Nolan M."/>
            <person name="Lapidus A."/>
            <person name="Glavina Del Rio T."/>
            <person name="Copeland A."/>
            <person name="Tice H."/>
            <person name="Cheng J.F."/>
            <person name="Lucas S."/>
            <person name="Land M."/>
            <person name="Chen F."/>
            <person name="Bruce D."/>
            <person name="Goodwin L."/>
            <person name="Pitluck S."/>
            <person name="Ivanova N."/>
            <person name="Mavromatis K."/>
            <person name="Mikhailova N."/>
            <person name="Pati A."/>
            <person name="Chen A."/>
            <person name="Palaniappan K."/>
            <person name="Hauser L."/>
            <person name="Chang Y.J."/>
            <person name="Jeffries C.D."/>
            <person name="Munk C."/>
            <person name="Kiss H."/>
            <person name="Chain P."/>
            <person name="Han C."/>
            <person name="Brettin T."/>
            <person name="Detter J.C."/>
            <person name="Schuler E."/>
            <person name="Goker M."/>
            <person name="Rohde M."/>
            <person name="Bristow J."/>
            <person name="Eisen J.A."/>
            <person name="Markowitz V."/>
            <person name="Hugenholtz P."/>
            <person name="Kyrpides N.C."/>
            <person name="Klenk H.P."/>
        </authorList>
    </citation>
    <scope>NUCLEOTIDE SEQUENCE [LARGE SCALE GENOMIC DNA]</scope>
    <source>
        <strain evidence="8 9">DSM 5692</strain>
    </source>
</reference>
<dbReference type="OrthoDB" id="9803027at2"/>
<comment type="function">
    <text evidence="1 6">Catalyzes the reversible cyclization of carbamoyl aspartate to dihydroorotate.</text>
</comment>
<dbReference type="InterPro" id="IPR004722">
    <property type="entry name" value="DHOase"/>
</dbReference>
<dbReference type="GO" id="GO:0004038">
    <property type="term" value="F:allantoinase activity"/>
    <property type="evidence" value="ECO:0007669"/>
    <property type="project" value="TreeGrafter"/>
</dbReference>
<dbReference type="CDD" id="cd01317">
    <property type="entry name" value="DHOase_IIa"/>
    <property type="match status" value="1"/>
</dbReference>
<dbReference type="GO" id="GO:0006145">
    <property type="term" value="P:purine nucleobase catabolic process"/>
    <property type="evidence" value="ECO:0007669"/>
    <property type="project" value="TreeGrafter"/>
</dbReference>
<evidence type="ECO:0000259" key="7">
    <source>
        <dbReference type="Pfam" id="PF12890"/>
    </source>
</evidence>
<keyword evidence="9" id="KW-1185">Reference proteome</keyword>
<dbReference type="EC" id="3.5.2.3" evidence="6"/>
<reference evidence="9" key="1">
    <citation type="submission" date="2009-09" db="EMBL/GenBank/DDBJ databases">
        <title>The complete chromosome of Desulfohalobium retbaense DSM 5692.</title>
        <authorList>
            <consortium name="US DOE Joint Genome Institute (JGI-PGF)"/>
            <person name="Lucas S."/>
            <person name="Copeland A."/>
            <person name="Lapidus A."/>
            <person name="Glavina del Rio T."/>
            <person name="Dalin E."/>
            <person name="Tice H."/>
            <person name="Bruce D."/>
            <person name="Goodwin L."/>
            <person name="Pitluck S."/>
            <person name="Kyrpides N."/>
            <person name="Mavromatis K."/>
            <person name="Ivanova N."/>
            <person name="Mikhailova N."/>
            <person name="Munk A.C."/>
            <person name="Brettin T."/>
            <person name="Detter J.C."/>
            <person name="Han C."/>
            <person name="Tapia R."/>
            <person name="Larimer F."/>
            <person name="Land M."/>
            <person name="Hauser L."/>
            <person name="Markowitz V."/>
            <person name="Cheng J.-F."/>
            <person name="Hugenholtz P."/>
            <person name="Woyke T."/>
            <person name="Wu D."/>
            <person name="Spring S."/>
            <person name="Klenk H.-P."/>
            <person name="Eisen J.A."/>
        </authorList>
    </citation>
    <scope>NUCLEOTIDE SEQUENCE [LARGE SCALE GENOMIC DNA]</scope>
    <source>
        <strain evidence="9">DSM 5692</strain>
    </source>
</reference>
<dbReference type="PROSITE" id="PS00482">
    <property type="entry name" value="DIHYDROOROTASE_1"/>
    <property type="match status" value="1"/>
</dbReference>
<dbReference type="NCBIfam" id="TIGR00857">
    <property type="entry name" value="pyrC_multi"/>
    <property type="match status" value="1"/>
</dbReference>
<dbReference type="GO" id="GO:0004151">
    <property type="term" value="F:dihydroorotase activity"/>
    <property type="evidence" value="ECO:0007669"/>
    <property type="project" value="UniProtKB-UniRule"/>
</dbReference>
<feature type="binding site" evidence="6">
    <location>
        <position position="181"/>
    </location>
    <ligand>
        <name>Zn(2+)</name>
        <dbReference type="ChEBI" id="CHEBI:29105"/>
        <label>2</label>
    </ligand>
</feature>
<comment type="pathway">
    <text evidence="6">Pyrimidine metabolism; UMP biosynthesis via de novo pathway; (S)-dihydroorotate from bicarbonate: step 3/3.</text>
</comment>
<dbReference type="AlphaFoldDB" id="C8X528"/>
<dbReference type="STRING" id="485915.Dret_2241"/>
<dbReference type="PANTHER" id="PTHR43668:SF2">
    <property type="entry name" value="ALLANTOINASE"/>
    <property type="match status" value="1"/>
</dbReference>
<dbReference type="Pfam" id="PF12890">
    <property type="entry name" value="DHOase"/>
    <property type="match status" value="1"/>
</dbReference>
<dbReference type="InterPro" id="IPR024403">
    <property type="entry name" value="DHOase_cat"/>
</dbReference>
<feature type="binding site" evidence="6">
    <location>
        <position position="280"/>
    </location>
    <ligand>
        <name>substrate</name>
    </ligand>
</feature>
<dbReference type="UniPathway" id="UPA00070">
    <property type="reaction ID" value="UER00117"/>
</dbReference>
<accession>C8X528</accession>
<dbReference type="InterPro" id="IPR050138">
    <property type="entry name" value="DHOase/Allantoinase_Hydrolase"/>
</dbReference>
<feature type="domain" description="Dihydroorotase catalytic" evidence="7">
    <location>
        <begin position="50"/>
        <end position="240"/>
    </location>
</feature>
<dbReference type="eggNOG" id="COG0044">
    <property type="taxonomic scope" value="Bacteria"/>
</dbReference>
<evidence type="ECO:0000313" key="9">
    <source>
        <dbReference type="Proteomes" id="UP000001052"/>
    </source>
</evidence>
<dbReference type="SUPFAM" id="SSF51556">
    <property type="entry name" value="Metallo-dependent hydrolases"/>
    <property type="match status" value="1"/>
</dbReference>
<keyword evidence="5 6" id="KW-0665">Pyrimidine biosynthesis</keyword>
<dbReference type="HAMAP" id="MF_00220_B">
    <property type="entry name" value="PyrC_classI_B"/>
    <property type="match status" value="1"/>
</dbReference>
<feature type="binding site" evidence="6">
    <location>
        <position position="62"/>
    </location>
    <ligand>
        <name>Zn(2+)</name>
        <dbReference type="ChEBI" id="CHEBI:29105"/>
        <label>1</label>
    </ligand>
</feature>
<keyword evidence="3 6" id="KW-0479">Metal-binding</keyword>
<dbReference type="SUPFAM" id="SSF51338">
    <property type="entry name" value="Composite domain of metallo-dependent hydrolases"/>
    <property type="match status" value="1"/>
</dbReference>
<keyword evidence="4 6" id="KW-0378">Hydrolase</keyword>
<dbReference type="Proteomes" id="UP000001052">
    <property type="component" value="Chromosome"/>
</dbReference>
<feature type="binding site" evidence="6">
    <location>
        <position position="307"/>
    </location>
    <ligand>
        <name>Zn(2+)</name>
        <dbReference type="ChEBI" id="CHEBI:29105"/>
        <label>1</label>
    </ligand>
</feature>
<dbReference type="InterPro" id="IPR002195">
    <property type="entry name" value="Dihydroorotase_CS"/>
</dbReference>